<dbReference type="PANTHER" id="PTHR16181">
    <property type="entry name" value="PROTEIN FAM83A-RELATED"/>
    <property type="match status" value="1"/>
</dbReference>
<keyword evidence="7" id="KW-1185">Reference proteome</keyword>
<proteinExistence type="inferred from homology"/>
<keyword evidence="3" id="KW-0963">Cytoplasm</keyword>
<feature type="compositionally biased region" description="Basic and acidic residues" evidence="4">
    <location>
        <begin position="344"/>
        <end position="353"/>
    </location>
</feature>
<evidence type="ECO:0000256" key="3">
    <source>
        <dbReference type="ARBA" id="ARBA00022490"/>
    </source>
</evidence>
<dbReference type="SUPFAM" id="SSF56024">
    <property type="entry name" value="Phospholipase D/nuclease"/>
    <property type="match status" value="1"/>
</dbReference>
<feature type="compositionally biased region" description="Low complexity" evidence="4">
    <location>
        <begin position="354"/>
        <end position="368"/>
    </location>
</feature>
<protein>
    <submittedName>
        <fullName evidence="6">Protein FAM83C isoform X2</fullName>
    </submittedName>
</protein>
<dbReference type="GO" id="GO:0007165">
    <property type="term" value="P:signal transduction"/>
    <property type="evidence" value="ECO:0007669"/>
    <property type="project" value="TreeGrafter"/>
</dbReference>
<comment type="subcellular location">
    <subcellularLocation>
        <location evidence="1">Cytoplasm</location>
    </subcellularLocation>
</comment>
<dbReference type="PANTHER" id="PTHR16181:SF29">
    <property type="entry name" value="PROTEIN FAM83A-RELATED"/>
    <property type="match status" value="1"/>
</dbReference>
<evidence type="ECO:0000256" key="4">
    <source>
        <dbReference type="SAM" id="MobiDB-lite"/>
    </source>
</evidence>
<evidence type="ECO:0000256" key="2">
    <source>
        <dbReference type="ARBA" id="ARBA00006937"/>
    </source>
</evidence>
<name>A0AAV1ET85_XYRNO</name>
<gene>
    <name evidence="6" type="ORF">XNOV1_A024764</name>
</gene>
<accession>A0AAV1ET85</accession>
<evidence type="ECO:0000313" key="7">
    <source>
        <dbReference type="Proteomes" id="UP001178508"/>
    </source>
</evidence>
<organism evidence="6 7">
    <name type="scientific">Xyrichtys novacula</name>
    <name type="common">Pearly razorfish</name>
    <name type="synonym">Hemipteronotus novacula</name>
    <dbReference type="NCBI Taxonomy" id="13765"/>
    <lineage>
        <taxon>Eukaryota</taxon>
        <taxon>Metazoa</taxon>
        <taxon>Chordata</taxon>
        <taxon>Craniata</taxon>
        <taxon>Vertebrata</taxon>
        <taxon>Euteleostomi</taxon>
        <taxon>Actinopterygii</taxon>
        <taxon>Neopterygii</taxon>
        <taxon>Teleostei</taxon>
        <taxon>Neoteleostei</taxon>
        <taxon>Acanthomorphata</taxon>
        <taxon>Eupercaria</taxon>
        <taxon>Labriformes</taxon>
        <taxon>Labridae</taxon>
        <taxon>Xyrichtys</taxon>
    </lineage>
</organism>
<dbReference type="Proteomes" id="UP001178508">
    <property type="component" value="Chromosome 2"/>
</dbReference>
<evidence type="ECO:0000256" key="1">
    <source>
        <dbReference type="ARBA" id="ARBA00004496"/>
    </source>
</evidence>
<dbReference type="Gene3D" id="3.30.870.10">
    <property type="entry name" value="Endonuclease Chain A"/>
    <property type="match status" value="1"/>
</dbReference>
<dbReference type="EMBL" id="OY660865">
    <property type="protein sequence ID" value="CAJ1051894.1"/>
    <property type="molecule type" value="Genomic_DNA"/>
</dbReference>
<feature type="domain" description="Scaffolding anchor of CK1" evidence="5">
    <location>
        <begin position="30"/>
        <end position="304"/>
    </location>
</feature>
<reference evidence="6" key="1">
    <citation type="submission" date="2023-08" db="EMBL/GenBank/DDBJ databases">
        <authorList>
            <person name="Alioto T."/>
            <person name="Alioto T."/>
            <person name="Gomez Garrido J."/>
        </authorList>
    </citation>
    <scope>NUCLEOTIDE SEQUENCE</scope>
</reference>
<dbReference type="FunFam" id="3.30.870.10:FF:000004">
    <property type="entry name" value="protein FAM83H isoform X2"/>
    <property type="match status" value="1"/>
</dbReference>
<feature type="region of interest" description="Disordered" evidence="4">
    <location>
        <begin position="344"/>
        <end position="445"/>
    </location>
</feature>
<dbReference type="AlphaFoldDB" id="A0AAV1ET85"/>
<dbReference type="GO" id="GO:0005737">
    <property type="term" value="C:cytoplasm"/>
    <property type="evidence" value="ECO:0007669"/>
    <property type="project" value="UniProtKB-SubCell"/>
</dbReference>
<feature type="compositionally biased region" description="Polar residues" evidence="4">
    <location>
        <begin position="411"/>
        <end position="429"/>
    </location>
</feature>
<dbReference type="InterPro" id="IPR050944">
    <property type="entry name" value="FAM83"/>
</dbReference>
<evidence type="ECO:0000313" key="6">
    <source>
        <dbReference type="EMBL" id="CAJ1051894.1"/>
    </source>
</evidence>
<feature type="region of interest" description="Disordered" evidence="4">
    <location>
        <begin position="530"/>
        <end position="579"/>
    </location>
</feature>
<feature type="region of interest" description="Disordered" evidence="4">
    <location>
        <begin position="480"/>
        <end position="516"/>
    </location>
</feature>
<dbReference type="Pfam" id="PF07894">
    <property type="entry name" value="SACK1"/>
    <property type="match status" value="1"/>
</dbReference>
<evidence type="ECO:0000259" key="5">
    <source>
        <dbReference type="Pfam" id="PF07894"/>
    </source>
</evidence>
<feature type="compositionally biased region" description="Polar residues" evidence="4">
    <location>
        <begin position="531"/>
        <end position="545"/>
    </location>
</feature>
<dbReference type="GO" id="GO:0019901">
    <property type="term" value="F:protein kinase binding"/>
    <property type="evidence" value="ECO:0007669"/>
    <property type="project" value="TreeGrafter"/>
</dbReference>
<sequence>MISSEGLRPATTGRKPLGKLATRLEEVKNPWRQGSTLELSHNEAARLATDALLEHGEKEYRRVLAEERELNFLSPLEIRYITKHAAKAFGSESNGVGPNDRDFGDGDAVSELTSGTYFPMMSDEEPPMLELGWPESPARYGPSETQIYFQRDKSHNVKDLIRSLINKAKKVIAVVMDVFTDVDLLCDLMEASNKRRVPVYILLDEKNLDYFTDMCSALDIQTSHLNNMRIRGVCGDTYCTKSGKKFTGQVLEKFMIIDCEEVIAGSYSFTWLSAQVHSNMVMHFSGRIADSFDREFRCLYADSQIIDCFFNAEEEGMPYYPSYQALMPSSMGMGLGPIMGLDLLPDRQRDRGCSENSSSQSSNSVSSVKVAPGMSSNPVYKVTQSHDKKELNNNPHLSPERRGGSGERGGQTPTPGSRVSANGVSNHSSAIDRPPPPYGHQMGIERNKSGSADALRSNIGGTSSKFQALGLYDHKPSMFHNPGFVPGAPNSNLNPKPQIPTPANDKLNPKQRTPSNQFLNKLSDFFLPPSNKDSYNFRRSPSPHGTSPWGGPDLSQTEPESQQSPPPPPSPITLMNRQDQKRMTLGHSKLDLVNQYNKKNKQVYSRFELKTSN</sequence>
<comment type="similarity">
    <text evidence="2">Belongs to the FAM83 family.</text>
</comment>
<dbReference type="InterPro" id="IPR012461">
    <property type="entry name" value="SACK1"/>
</dbReference>